<keyword evidence="1" id="KW-0472">Membrane</keyword>
<dbReference type="AlphaFoldDB" id="A0AAW8R8B5"/>
<keyword evidence="1" id="KW-0812">Transmembrane</keyword>
<protein>
    <recommendedName>
        <fullName evidence="4">DUF2306 domain-containing protein</fullName>
    </recommendedName>
</protein>
<feature type="transmembrane region" description="Helical" evidence="1">
    <location>
        <begin position="6"/>
        <end position="27"/>
    </location>
</feature>
<feature type="transmembrane region" description="Helical" evidence="1">
    <location>
        <begin position="88"/>
        <end position="111"/>
    </location>
</feature>
<accession>A0AAW8R8B5</accession>
<feature type="transmembrane region" description="Helical" evidence="1">
    <location>
        <begin position="123"/>
        <end position="143"/>
    </location>
</feature>
<name>A0AAW8R8B5_9ALTE</name>
<comment type="caution">
    <text evidence="2">The sequence shown here is derived from an EMBL/GenBank/DDBJ whole genome shotgun (WGS) entry which is preliminary data.</text>
</comment>
<dbReference type="RefSeq" id="WP_311362851.1">
    <property type="nucleotide sequence ID" value="NZ_JAVRIE010000007.1"/>
</dbReference>
<gene>
    <name evidence="2" type="ORF">RM544_16170</name>
</gene>
<organism evidence="2 3">
    <name type="scientific">Brumicola blandensis</name>
    <dbReference type="NCBI Taxonomy" id="3075611"/>
    <lineage>
        <taxon>Bacteria</taxon>
        <taxon>Pseudomonadati</taxon>
        <taxon>Pseudomonadota</taxon>
        <taxon>Gammaproteobacteria</taxon>
        <taxon>Alteromonadales</taxon>
        <taxon>Alteromonadaceae</taxon>
        <taxon>Brumicola</taxon>
    </lineage>
</organism>
<feature type="transmembrane region" description="Helical" evidence="1">
    <location>
        <begin position="212"/>
        <end position="233"/>
    </location>
</feature>
<evidence type="ECO:0000256" key="1">
    <source>
        <dbReference type="SAM" id="Phobius"/>
    </source>
</evidence>
<feature type="transmembrane region" description="Helical" evidence="1">
    <location>
        <begin position="149"/>
        <end position="168"/>
    </location>
</feature>
<dbReference type="Proteomes" id="UP001249020">
    <property type="component" value="Unassembled WGS sequence"/>
</dbReference>
<feature type="transmembrane region" description="Helical" evidence="1">
    <location>
        <begin position="48"/>
        <end position="68"/>
    </location>
</feature>
<evidence type="ECO:0000313" key="3">
    <source>
        <dbReference type="Proteomes" id="UP001249020"/>
    </source>
</evidence>
<keyword evidence="1" id="KW-1133">Transmembrane helix</keyword>
<reference evidence="2 3" key="1">
    <citation type="submission" date="2023-09" db="EMBL/GenBank/DDBJ databases">
        <authorList>
            <person name="Rey-Velasco X."/>
        </authorList>
    </citation>
    <scope>NUCLEOTIDE SEQUENCE [LARGE SCALE GENOMIC DNA]</scope>
    <source>
        <strain evidence="2 3">W409</strain>
    </source>
</reference>
<keyword evidence="3" id="KW-1185">Reference proteome</keyword>
<feature type="transmembrane region" description="Helical" evidence="1">
    <location>
        <begin position="180"/>
        <end position="200"/>
    </location>
</feature>
<dbReference type="EMBL" id="JAVRIE010000007">
    <property type="protein sequence ID" value="MDT0584085.1"/>
    <property type="molecule type" value="Genomic_DNA"/>
</dbReference>
<evidence type="ECO:0008006" key="4">
    <source>
        <dbReference type="Google" id="ProtNLM"/>
    </source>
</evidence>
<proteinExistence type="predicted"/>
<evidence type="ECO:0000313" key="2">
    <source>
        <dbReference type="EMBL" id="MDT0584085.1"/>
    </source>
</evidence>
<sequence length="250" mass="27990">MTYFHSLLFIIHIVFGSIALVLFWVPLFTKKGQLNHVKFGLFYKTSMYIVALGGFVMSLMVITMPHTMKAEMIAQSSDPERMVDVVRIFWAYLLYLSILSFTVTRHAVAVIKVKENRSALRKFSYLAPIVALLIGGPIMIYFGVSGGRVLHLVFGILGFFLACSMLRYCLKAEMGERKWVFEHIGSFIGSGIGAYTAFLAFGGRTMFEELGYWQLVFWIAPGVIGTIASAILCKKYGKVFQVESAARASV</sequence>